<dbReference type="InterPro" id="IPR027417">
    <property type="entry name" value="P-loop_NTPase"/>
</dbReference>
<keyword evidence="16" id="KW-1185">Reference proteome</keyword>
<comment type="caution">
    <text evidence="15">The sequence shown here is derived from an EMBL/GenBank/DDBJ whole genome shotgun (WGS) entry which is preliminary data.</text>
</comment>
<feature type="domain" description="Helicase ATP-binding" evidence="12">
    <location>
        <begin position="54"/>
        <end position="224"/>
    </location>
</feature>
<keyword evidence="6" id="KW-0067">ATP-binding</keyword>
<sequence length="396" mass="45000">MSKNKLDEKSLEFETSNSIKVINSFEDLNLRDELLRGIYNYGFEKPSAIQQRAILPITKGRDVIAQSQSGTGKTATFSMGVLQNIDSKQRETQALVLSPTRELASQTQKVILALGDFMNIQAHACIGGKKISDDIRKLEQGVHVVSGTPGRVFDMIKRKSLRVSNIKMLVLDESDEMLAQGFKEQIYHIYRYLPPGTQVVLVSATLPAEVLELTQKFMTDPVRILVKRDEITLEGIKQFFIAVEKEDWKFETLCDLYETLTITQAVIFCNTRRKANWLTDKMREANFTVACMHGKMPQKERDEIMDEFRSGKSRVLITTDVWARGIDVQQVSLVINYDLPTNRENYIHRIGRGGRYGRKGVAINFVTEADVGILRDIEQYYATSIDEMPAEVSELV</sequence>
<evidence type="ECO:0000256" key="7">
    <source>
        <dbReference type="ARBA" id="ARBA00022884"/>
    </source>
</evidence>
<dbReference type="Pfam" id="PF00270">
    <property type="entry name" value="DEAD"/>
    <property type="match status" value="1"/>
</dbReference>
<dbReference type="SMART" id="SM00487">
    <property type="entry name" value="DEXDc"/>
    <property type="match status" value="1"/>
</dbReference>
<reference evidence="15 16" key="1">
    <citation type="submission" date="2024-03" db="EMBL/GenBank/DDBJ databases">
        <title>The Acrasis kona genome and developmental transcriptomes reveal deep origins of eukaryotic multicellular pathways.</title>
        <authorList>
            <person name="Sheikh S."/>
            <person name="Fu C.-J."/>
            <person name="Brown M.W."/>
            <person name="Baldauf S.L."/>
        </authorList>
    </citation>
    <scope>NUCLEOTIDE SEQUENCE [LARGE SCALE GENOMIC DNA]</scope>
    <source>
        <strain evidence="15 16">ATCC MYA-3509</strain>
    </source>
</reference>
<dbReference type="InterPro" id="IPR011545">
    <property type="entry name" value="DEAD/DEAH_box_helicase_dom"/>
</dbReference>
<dbReference type="FunFam" id="3.40.50.300:FF:000031">
    <property type="entry name" value="Eukaryotic initiation factor 4A-III"/>
    <property type="match status" value="1"/>
</dbReference>
<feature type="domain" description="DEAD-box RNA helicase Q" evidence="14">
    <location>
        <begin position="23"/>
        <end position="51"/>
    </location>
</feature>
<keyword evidence="2" id="KW-0396">Initiation factor</keyword>
<dbReference type="EMBL" id="JAOPGA020001019">
    <property type="protein sequence ID" value="KAL0484074.1"/>
    <property type="molecule type" value="Genomic_DNA"/>
</dbReference>
<evidence type="ECO:0000259" key="14">
    <source>
        <dbReference type="PROSITE" id="PS51195"/>
    </source>
</evidence>
<dbReference type="FunFam" id="3.40.50.300:FF:000089">
    <property type="entry name" value="Eukaryotic initiation factor 4A-II"/>
    <property type="match status" value="1"/>
</dbReference>
<dbReference type="Gene3D" id="3.40.50.300">
    <property type="entry name" value="P-loop containing nucleotide triphosphate hydrolases"/>
    <property type="match status" value="2"/>
</dbReference>
<evidence type="ECO:0000256" key="3">
    <source>
        <dbReference type="ARBA" id="ARBA00022741"/>
    </source>
</evidence>
<accession>A0AAW2Z3U1</accession>
<dbReference type="GO" id="GO:0003724">
    <property type="term" value="F:RNA helicase activity"/>
    <property type="evidence" value="ECO:0007669"/>
    <property type="project" value="UniProtKB-EC"/>
</dbReference>
<dbReference type="Proteomes" id="UP001431209">
    <property type="component" value="Unassembled WGS sequence"/>
</dbReference>
<dbReference type="GO" id="GO:0005524">
    <property type="term" value="F:ATP binding"/>
    <property type="evidence" value="ECO:0007669"/>
    <property type="project" value="UniProtKB-KW"/>
</dbReference>
<dbReference type="InterPro" id="IPR014001">
    <property type="entry name" value="Helicase_ATP-bd"/>
</dbReference>
<evidence type="ECO:0000256" key="4">
    <source>
        <dbReference type="ARBA" id="ARBA00022801"/>
    </source>
</evidence>
<keyword evidence="4" id="KW-0378">Hydrolase</keyword>
<dbReference type="CDD" id="cd18045">
    <property type="entry name" value="DEADc_EIF4AIII_DDX48"/>
    <property type="match status" value="1"/>
</dbReference>
<dbReference type="GO" id="GO:0003743">
    <property type="term" value="F:translation initiation factor activity"/>
    <property type="evidence" value="ECO:0007669"/>
    <property type="project" value="UniProtKB-KW"/>
</dbReference>
<dbReference type="AlphaFoldDB" id="A0AAW2Z3U1"/>
<dbReference type="PANTHER" id="PTHR47958">
    <property type="entry name" value="ATP-DEPENDENT RNA HELICASE DBP3"/>
    <property type="match status" value="1"/>
</dbReference>
<dbReference type="GO" id="GO:0003723">
    <property type="term" value="F:RNA binding"/>
    <property type="evidence" value="ECO:0007669"/>
    <property type="project" value="UniProtKB-KW"/>
</dbReference>
<dbReference type="PROSITE" id="PS51192">
    <property type="entry name" value="HELICASE_ATP_BIND_1"/>
    <property type="match status" value="1"/>
</dbReference>
<comment type="similarity">
    <text evidence="9">Belongs to the DEAD box helicase family. eIF4A subfamily.</text>
</comment>
<gene>
    <name evidence="15" type="ORF">AKO1_004694</name>
</gene>
<dbReference type="GO" id="GO:0016787">
    <property type="term" value="F:hydrolase activity"/>
    <property type="evidence" value="ECO:0007669"/>
    <property type="project" value="UniProtKB-KW"/>
</dbReference>
<organism evidence="15 16">
    <name type="scientific">Acrasis kona</name>
    <dbReference type="NCBI Taxonomy" id="1008807"/>
    <lineage>
        <taxon>Eukaryota</taxon>
        <taxon>Discoba</taxon>
        <taxon>Heterolobosea</taxon>
        <taxon>Tetramitia</taxon>
        <taxon>Eutetramitia</taxon>
        <taxon>Acrasidae</taxon>
        <taxon>Acrasis</taxon>
    </lineage>
</organism>
<dbReference type="Pfam" id="PF00271">
    <property type="entry name" value="Helicase_C"/>
    <property type="match status" value="1"/>
</dbReference>
<evidence type="ECO:0000256" key="2">
    <source>
        <dbReference type="ARBA" id="ARBA00022540"/>
    </source>
</evidence>
<evidence type="ECO:0000256" key="9">
    <source>
        <dbReference type="ARBA" id="ARBA00024352"/>
    </source>
</evidence>
<evidence type="ECO:0000256" key="6">
    <source>
        <dbReference type="ARBA" id="ARBA00022840"/>
    </source>
</evidence>
<evidence type="ECO:0000256" key="5">
    <source>
        <dbReference type="ARBA" id="ARBA00022806"/>
    </source>
</evidence>
<dbReference type="InterPro" id="IPR014014">
    <property type="entry name" value="RNA_helicase_DEAD_Q_motif"/>
</dbReference>
<dbReference type="EC" id="3.6.4.13" evidence="1"/>
<dbReference type="PROSITE" id="PS51194">
    <property type="entry name" value="HELICASE_CTER"/>
    <property type="match status" value="1"/>
</dbReference>
<evidence type="ECO:0000256" key="10">
    <source>
        <dbReference type="ARBA" id="ARBA00047984"/>
    </source>
</evidence>
<name>A0AAW2Z3U1_9EUKA</name>
<feature type="short sequence motif" description="Q motif" evidence="11">
    <location>
        <begin position="23"/>
        <end position="51"/>
    </location>
</feature>
<feature type="domain" description="Helicase C-terminal" evidence="13">
    <location>
        <begin position="235"/>
        <end position="396"/>
    </location>
</feature>
<evidence type="ECO:0000259" key="12">
    <source>
        <dbReference type="PROSITE" id="PS51192"/>
    </source>
</evidence>
<dbReference type="SUPFAM" id="SSF52540">
    <property type="entry name" value="P-loop containing nucleoside triphosphate hydrolases"/>
    <property type="match status" value="1"/>
</dbReference>
<keyword evidence="3" id="KW-0547">Nucleotide-binding</keyword>
<evidence type="ECO:0000313" key="15">
    <source>
        <dbReference type="EMBL" id="KAL0484074.1"/>
    </source>
</evidence>
<evidence type="ECO:0000256" key="11">
    <source>
        <dbReference type="PROSITE-ProRule" id="PRU00552"/>
    </source>
</evidence>
<evidence type="ECO:0000256" key="8">
    <source>
        <dbReference type="ARBA" id="ARBA00022917"/>
    </source>
</evidence>
<keyword evidence="5 15" id="KW-0347">Helicase</keyword>
<dbReference type="PROSITE" id="PS51195">
    <property type="entry name" value="Q_MOTIF"/>
    <property type="match status" value="1"/>
</dbReference>
<evidence type="ECO:0000259" key="13">
    <source>
        <dbReference type="PROSITE" id="PS51194"/>
    </source>
</evidence>
<dbReference type="SMART" id="SM00490">
    <property type="entry name" value="HELICc"/>
    <property type="match status" value="1"/>
</dbReference>
<dbReference type="InterPro" id="IPR001650">
    <property type="entry name" value="Helicase_C-like"/>
</dbReference>
<protein>
    <recommendedName>
        <fullName evidence="1">RNA helicase</fullName>
        <ecNumber evidence="1">3.6.4.13</ecNumber>
    </recommendedName>
</protein>
<keyword evidence="8" id="KW-0648">Protein biosynthesis</keyword>
<comment type="catalytic activity">
    <reaction evidence="10">
        <text>ATP + H2O = ADP + phosphate + H(+)</text>
        <dbReference type="Rhea" id="RHEA:13065"/>
        <dbReference type="ChEBI" id="CHEBI:15377"/>
        <dbReference type="ChEBI" id="CHEBI:15378"/>
        <dbReference type="ChEBI" id="CHEBI:30616"/>
        <dbReference type="ChEBI" id="CHEBI:43474"/>
        <dbReference type="ChEBI" id="CHEBI:456216"/>
        <dbReference type="EC" id="3.6.4.13"/>
    </reaction>
</comment>
<evidence type="ECO:0000256" key="1">
    <source>
        <dbReference type="ARBA" id="ARBA00012552"/>
    </source>
</evidence>
<evidence type="ECO:0000313" key="16">
    <source>
        <dbReference type="Proteomes" id="UP001431209"/>
    </source>
</evidence>
<proteinExistence type="inferred from homology"/>
<dbReference type="CDD" id="cd18787">
    <property type="entry name" value="SF2_C_DEAD"/>
    <property type="match status" value="1"/>
</dbReference>
<keyword evidence="7" id="KW-0694">RNA-binding</keyword>